<evidence type="ECO:0000313" key="2">
    <source>
        <dbReference type="Proteomes" id="UP000221165"/>
    </source>
</evidence>
<gene>
    <name evidence="1" type="ORF">CSUI_006531</name>
</gene>
<feature type="non-terminal residue" evidence="1">
    <location>
        <position position="1"/>
    </location>
</feature>
<dbReference type="AlphaFoldDB" id="A0A2C6KQ07"/>
<accession>A0A2C6KQ07</accession>
<sequence>VLLRSLETFENRNNRLKPILENVRRITILR</sequence>
<organism evidence="1 2">
    <name type="scientific">Cystoisospora suis</name>
    <dbReference type="NCBI Taxonomy" id="483139"/>
    <lineage>
        <taxon>Eukaryota</taxon>
        <taxon>Sar</taxon>
        <taxon>Alveolata</taxon>
        <taxon>Apicomplexa</taxon>
        <taxon>Conoidasida</taxon>
        <taxon>Coccidia</taxon>
        <taxon>Eucoccidiorida</taxon>
        <taxon>Eimeriorina</taxon>
        <taxon>Sarcocystidae</taxon>
        <taxon>Cystoisospora</taxon>
    </lineage>
</organism>
<reference evidence="1 2" key="1">
    <citation type="journal article" date="2017" name="Int. J. Parasitol.">
        <title>The genome of the protozoan parasite Cystoisospora suis and a reverse vaccinology approach to identify vaccine candidates.</title>
        <authorList>
            <person name="Palmieri N."/>
            <person name="Shrestha A."/>
            <person name="Ruttkowski B."/>
            <person name="Beck T."/>
            <person name="Vogl C."/>
            <person name="Tomley F."/>
            <person name="Blake D.P."/>
            <person name="Joachim A."/>
        </authorList>
    </citation>
    <scope>NUCLEOTIDE SEQUENCE [LARGE SCALE GENOMIC DNA]</scope>
    <source>
        <strain evidence="1 2">Wien I</strain>
    </source>
</reference>
<dbReference type="EMBL" id="MIGC01003313">
    <property type="protein sequence ID" value="PHJ19637.1"/>
    <property type="molecule type" value="Genomic_DNA"/>
</dbReference>
<comment type="caution">
    <text evidence="1">The sequence shown here is derived from an EMBL/GenBank/DDBJ whole genome shotgun (WGS) entry which is preliminary data.</text>
</comment>
<dbReference type="Proteomes" id="UP000221165">
    <property type="component" value="Unassembled WGS sequence"/>
</dbReference>
<evidence type="ECO:0000313" key="1">
    <source>
        <dbReference type="EMBL" id="PHJ19637.1"/>
    </source>
</evidence>
<protein>
    <submittedName>
        <fullName evidence="1">Uncharacterized protein</fullName>
    </submittedName>
</protein>
<dbReference type="GeneID" id="94429898"/>
<dbReference type="VEuPathDB" id="ToxoDB:CSUI_006531"/>
<dbReference type="RefSeq" id="XP_067921335.1">
    <property type="nucleotide sequence ID" value="XM_068066687.1"/>
</dbReference>
<proteinExistence type="predicted"/>
<keyword evidence="2" id="KW-1185">Reference proteome</keyword>
<name>A0A2C6KQ07_9APIC</name>